<evidence type="ECO:0000256" key="1">
    <source>
        <dbReference type="SAM" id="Phobius"/>
    </source>
</evidence>
<keyword evidence="1" id="KW-1133">Transmembrane helix</keyword>
<evidence type="ECO:0008006" key="4">
    <source>
        <dbReference type="Google" id="ProtNLM"/>
    </source>
</evidence>
<name>A0ABT0USK2_9ACTN</name>
<dbReference type="Proteomes" id="UP001431429">
    <property type="component" value="Unassembled WGS sequence"/>
</dbReference>
<feature type="transmembrane region" description="Helical" evidence="1">
    <location>
        <begin position="63"/>
        <end position="81"/>
    </location>
</feature>
<evidence type="ECO:0000313" key="3">
    <source>
        <dbReference type="Proteomes" id="UP001431429"/>
    </source>
</evidence>
<feature type="transmembrane region" description="Helical" evidence="1">
    <location>
        <begin position="145"/>
        <end position="169"/>
    </location>
</feature>
<accession>A0ABT0USK2</accession>
<sequence>MTDARSPLRALRAALFAAICCSLAAMGHSFTSGHDLPLLVLLPVLPVTAGCAWLAAGRRRGTLSIGLGLLAMQGALHLFFARVQGHTAAPPPAPPHSAMGAVDHMATAVPPDAAPLGQSSLTMVAAHLAAAAFCALWLAHGESAFFRLAAAATSLAFTPLRLLLTVVLLPDNPRPAPARRPLAIRRSTLLLGHTLVRRGPPTVLTPRATTPGAAV</sequence>
<dbReference type="RefSeq" id="WP_250921387.1">
    <property type="nucleotide sequence ID" value="NZ_JAMQAW010000028.1"/>
</dbReference>
<gene>
    <name evidence="2" type="ORF">NBG84_22645</name>
</gene>
<comment type="caution">
    <text evidence="2">The sequence shown here is derived from an EMBL/GenBank/DDBJ whole genome shotgun (WGS) entry which is preliminary data.</text>
</comment>
<dbReference type="EMBL" id="JAMQAW010000028">
    <property type="protein sequence ID" value="MCM2391055.1"/>
    <property type="molecule type" value="Genomic_DNA"/>
</dbReference>
<proteinExistence type="predicted"/>
<evidence type="ECO:0000313" key="2">
    <source>
        <dbReference type="EMBL" id="MCM2391055.1"/>
    </source>
</evidence>
<feature type="transmembrane region" description="Helical" evidence="1">
    <location>
        <begin position="120"/>
        <end position="138"/>
    </location>
</feature>
<protein>
    <recommendedName>
        <fullName evidence="4">Integral membrane protein</fullName>
    </recommendedName>
</protein>
<feature type="transmembrane region" description="Helical" evidence="1">
    <location>
        <begin position="37"/>
        <end position="56"/>
    </location>
</feature>
<keyword evidence="1" id="KW-0472">Membrane</keyword>
<keyword evidence="3" id="KW-1185">Reference proteome</keyword>
<organism evidence="2 3">
    <name type="scientific">Streptomyces albipurpureus</name>
    <dbReference type="NCBI Taxonomy" id="2897419"/>
    <lineage>
        <taxon>Bacteria</taxon>
        <taxon>Bacillati</taxon>
        <taxon>Actinomycetota</taxon>
        <taxon>Actinomycetes</taxon>
        <taxon>Kitasatosporales</taxon>
        <taxon>Streptomycetaceae</taxon>
        <taxon>Streptomyces</taxon>
    </lineage>
</organism>
<keyword evidence="1" id="KW-0812">Transmembrane</keyword>
<reference evidence="2" key="1">
    <citation type="submission" date="2022-06" db="EMBL/GenBank/DDBJ databases">
        <title>Genome public.</title>
        <authorList>
            <person name="Sun Q."/>
        </authorList>
    </citation>
    <scope>NUCLEOTIDE SEQUENCE</scope>
    <source>
        <strain evidence="2">CWNU-1</strain>
    </source>
</reference>